<dbReference type="PANTHER" id="PTHR43047:SF72">
    <property type="entry name" value="OSMOSENSING HISTIDINE PROTEIN KINASE SLN1"/>
    <property type="match status" value="1"/>
</dbReference>
<dbReference type="Pfam" id="PF08448">
    <property type="entry name" value="PAS_4"/>
    <property type="match status" value="1"/>
</dbReference>
<dbReference type="GO" id="GO:0006355">
    <property type="term" value="P:regulation of DNA-templated transcription"/>
    <property type="evidence" value="ECO:0007669"/>
    <property type="project" value="InterPro"/>
</dbReference>
<feature type="domain" description="PAS" evidence="12">
    <location>
        <begin position="144"/>
        <end position="214"/>
    </location>
</feature>
<keyword evidence="3 8" id="KW-0597">Phosphoprotein</keyword>
<dbReference type="InterPro" id="IPR036890">
    <property type="entry name" value="HATPase_C_sf"/>
</dbReference>
<dbReference type="GO" id="GO:0008168">
    <property type="term" value="F:methyltransferase activity"/>
    <property type="evidence" value="ECO:0007669"/>
    <property type="project" value="UniProtKB-KW"/>
</dbReference>
<dbReference type="InterPro" id="IPR003661">
    <property type="entry name" value="HisK_dim/P_dom"/>
</dbReference>
<dbReference type="FunFam" id="3.30.565.10:FF:000006">
    <property type="entry name" value="Sensor histidine kinase WalK"/>
    <property type="match status" value="1"/>
</dbReference>
<feature type="domain" description="PAC" evidence="13">
    <location>
        <begin position="215"/>
        <end position="269"/>
    </location>
</feature>
<dbReference type="Gene3D" id="3.40.50.2300">
    <property type="match status" value="1"/>
</dbReference>
<dbReference type="InterPro" id="IPR005467">
    <property type="entry name" value="His_kinase_dom"/>
</dbReference>
<evidence type="ECO:0000256" key="2">
    <source>
        <dbReference type="ARBA" id="ARBA00012438"/>
    </source>
</evidence>
<dbReference type="Pfam" id="PF00512">
    <property type="entry name" value="HisKA"/>
    <property type="match status" value="1"/>
</dbReference>
<dbReference type="PROSITE" id="PS50109">
    <property type="entry name" value="HIS_KIN"/>
    <property type="match status" value="1"/>
</dbReference>
<evidence type="ECO:0000259" key="12">
    <source>
        <dbReference type="PROSITE" id="PS50112"/>
    </source>
</evidence>
<proteinExistence type="predicted"/>
<feature type="modified residue" description="4-aspartylphosphate" evidence="8">
    <location>
        <position position="568"/>
    </location>
</feature>
<dbReference type="SUPFAM" id="SSF55874">
    <property type="entry name" value="ATPase domain of HSP90 chaperone/DNA topoisomerase II/histidine kinase"/>
    <property type="match status" value="1"/>
</dbReference>
<feature type="domain" description="PAS" evidence="12">
    <location>
        <begin position="31"/>
        <end position="101"/>
    </location>
</feature>
<dbReference type="CDD" id="cd16922">
    <property type="entry name" value="HATPase_EvgS-ArcB-TorS-like"/>
    <property type="match status" value="1"/>
</dbReference>
<accession>A0A225DM94</accession>
<dbReference type="Gene3D" id="3.30.450.20">
    <property type="entry name" value="PAS domain"/>
    <property type="match status" value="2"/>
</dbReference>
<dbReference type="InterPro" id="IPR035965">
    <property type="entry name" value="PAS-like_dom_sf"/>
</dbReference>
<keyword evidence="6" id="KW-0902">Two-component regulatory system</keyword>
<evidence type="ECO:0000259" key="13">
    <source>
        <dbReference type="PROSITE" id="PS50113"/>
    </source>
</evidence>
<dbReference type="AlphaFoldDB" id="A0A225DM94"/>
<dbReference type="PROSITE" id="PS50112">
    <property type="entry name" value="PAS"/>
    <property type="match status" value="2"/>
</dbReference>
<feature type="region of interest" description="Disordered" evidence="9">
    <location>
        <begin position="1"/>
        <end position="21"/>
    </location>
</feature>
<dbReference type="PRINTS" id="PR00344">
    <property type="entry name" value="BCTRLSENSOR"/>
</dbReference>
<keyword evidence="14" id="KW-0489">Methyltransferase</keyword>
<dbReference type="InterPro" id="IPR000014">
    <property type="entry name" value="PAS"/>
</dbReference>
<dbReference type="InterPro" id="IPR013656">
    <property type="entry name" value="PAS_4"/>
</dbReference>
<evidence type="ECO:0000259" key="11">
    <source>
        <dbReference type="PROSITE" id="PS50110"/>
    </source>
</evidence>
<evidence type="ECO:0000256" key="9">
    <source>
        <dbReference type="SAM" id="MobiDB-lite"/>
    </source>
</evidence>
<dbReference type="InterPro" id="IPR013767">
    <property type="entry name" value="PAS_fold"/>
</dbReference>
<comment type="catalytic activity">
    <reaction evidence="1">
        <text>ATP + protein L-histidine = ADP + protein N-phospho-L-histidine.</text>
        <dbReference type="EC" id="2.7.13.3"/>
    </reaction>
</comment>
<evidence type="ECO:0000313" key="15">
    <source>
        <dbReference type="Proteomes" id="UP000214646"/>
    </source>
</evidence>
<feature type="domain" description="Response regulatory" evidence="11">
    <location>
        <begin position="519"/>
        <end position="635"/>
    </location>
</feature>
<keyword evidence="5" id="KW-0418">Kinase</keyword>
<feature type="domain" description="Histidine kinase" evidence="10">
    <location>
        <begin position="280"/>
        <end position="497"/>
    </location>
</feature>
<dbReference type="GO" id="GO:0005886">
    <property type="term" value="C:plasma membrane"/>
    <property type="evidence" value="ECO:0007669"/>
    <property type="project" value="TreeGrafter"/>
</dbReference>
<name>A0A225DM94_9BACT</name>
<dbReference type="PROSITE" id="PS50110">
    <property type="entry name" value="RESPONSE_REGULATORY"/>
    <property type="match status" value="1"/>
</dbReference>
<dbReference type="SMART" id="SM00091">
    <property type="entry name" value="PAS"/>
    <property type="match status" value="2"/>
</dbReference>
<organism evidence="14 15">
    <name type="scientific">Fimbriiglobus ruber</name>
    <dbReference type="NCBI Taxonomy" id="1908690"/>
    <lineage>
        <taxon>Bacteria</taxon>
        <taxon>Pseudomonadati</taxon>
        <taxon>Planctomycetota</taxon>
        <taxon>Planctomycetia</taxon>
        <taxon>Gemmatales</taxon>
        <taxon>Gemmataceae</taxon>
        <taxon>Fimbriiglobus</taxon>
    </lineage>
</organism>
<dbReference type="InterPro" id="IPR001610">
    <property type="entry name" value="PAC"/>
</dbReference>
<reference evidence="15" key="1">
    <citation type="submission" date="2017-06" db="EMBL/GenBank/DDBJ databases">
        <title>Genome analysis of Fimbriiglobus ruber SP5, the first member of the order Planctomycetales with confirmed chitinolytic capability.</title>
        <authorList>
            <person name="Ravin N.V."/>
            <person name="Rakitin A.L."/>
            <person name="Ivanova A.A."/>
            <person name="Beletsky A.V."/>
            <person name="Kulichevskaya I.S."/>
            <person name="Mardanov A.V."/>
            <person name="Dedysh S.N."/>
        </authorList>
    </citation>
    <scope>NUCLEOTIDE SEQUENCE [LARGE SCALE GENOMIC DNA]</scope>
    <source>
        <strain evidence="15">SP5</strain>
    </source>
</reference>
<evidence type="ECO:0000256" key="1">
    <source>
        <dbReference type="ARBA" id="ARBA00000085"/>
    </source>
</evidence>
<evidence type="ECO:0000256" key="7">
    <source>
        <dbReference type="ARBA" id="ARBA00023136"/>
    </source>
</evidence>
<dbReference type="Gene3D" id="1.10.287.130">
    <property type="match status" value="1"/>
</dbReference>
<dbReference type="Pfam" id="PF02518">
    <property type="entry name" value="HATPase_c"/>
    <property type="match status" value="1"/>
</dbReference>
<dbReference type="InterPro" id="IPR011006">
    <property type="entry name" value="CheY-like_superfamily"/>
</dbReference>
<dbReference type="SUPFAM" id="SSF52172">
    <property type="entry name" value="CheY-like"/>
    <property type="match status" value="1"/>
</dbReference>
<dbReference type="CDD" id="cd17580">
    <property type="entry name" value="REC_2_DhkD-like"/>
    <property type="match status" value="1"/>
</dbReference>
<evidence type="ECO:0000256" key="4">
    <source>
        <dbReference type="ARBA" id="ARBA00022679"/>
    </source>
</evidence>
<dbReference type="InterPro" id="IPR001789">
    <property type="entry name" value="Sig_transdc_resp-reg_receiver"/>
</dbReference>
<dbReference type="CDD" id="cd00082">
    <property type="entry name" value="HisKA"/>
    <property type="match status" value="1"/>
</dbReference>
<dbReference type="SMART" id="SM00448">
    <property type="entry name" value="REC"/>
    <property type="match status" value="1"/>
</dbReference>
<dbReference type="EMBL" id="NIDE01000005">
    <property type="protein sequence ID" value="OWK42123.1"/>
    <property type="molecule type" value="Genomic_DNA"/>
</dbReference>
<dbReference type="CDD" id="cd00130">
    <property type="entry name" value="PAS"/>
    <property type="match status" value="2"/>
</dbReference>
<dbReference type="Pfam" id="PF00072">
    <property type="entry name" value="Response_reg"/>
    <property type="match status" value="1"/>
</dbReference>
<dbReference type="SMART" id="SM00086">
    <property type="entry name" value="PAC"/>
    <property type="match status" value="1"/>
</dbReference>
<dbReference type="SMART" id="SM00387">
    <property type="entry name" value="HATPase_c"/>
    <property type="match status" value="1"/>
</dbReference>
<keyword evidence="15" id="KW-1185">Reference proteome</keyword>
<dbReference type="InterPro" id="IPR036097">
    <property type="entry name" value="HisK_dim/P_sf"/>
</dbReference>
<comment type="caution">
    <text evidence="14">The sequence shown here is derived from an EMBL/GenBank/DDBJ whole genome shotgun (WGS) entry which is preliminary data.</text>
</comment>
<evidence type="ECO:0000256" key="3">
    <source>
        <dbReference type="ARBA" id="ARBA00022553"/>
    </source>
</evidence>
<dbReference type="Gene3D" id="3.30.565.10">
    <property type="entry name" value="Histidine kinase-like ATPase, C-terminal domain"/>
    <property type="match status" value="1"/>
</dbReference>
<evidence type="ECO:0000256" key="6">
    <source>
        <dbReference type="ARBA" id="ARBA00023012"/>
    </source>
</evidence>
<dbReference type="GO" id="GO:0009927">
    <property type="term" value="F:histidine phosphotransfer kinase activity"/>
    <property type="evidence" value="ECO:0007669"/>
    <property type="project" value="TreeGrafter"/>
</dbReference>
<dbReference type="SMART" id="SM00388">
    <property type="entry name" value="HisKA"/>
    <property type="match status" value="1"/>
</dbReference>
<evidence type="ECO:0000313" key="14">
    <source>
        <dbReference type="EMBL" id="OWK42123.1"/>
    </source>
</evidence>
<keyword evidence="7" id="KW-0472">Membrane</keyword>
<protein>
    <recommendedName>
        <fullName evidence="2">histidine kinase</fullName>
        <ecNumber evidence="2">2.7.13.3</ecNumber>
    </recommendedName>
</protein>
<dbReference type="Proteomes" id="UP000214646">
    <property type="component" value="Unassembled WGS sequence"/>
</dbReference>
<dbReference type="SUPFAM" id="SSF47384">
    <property type="entry name" value="Homodimeric domain of signal transducing histidine kinase"/>
    <property type="match status" value="1"/>
</dbReference>
<sequence length="637" mass="70863">MYRAKVNHMSDQAPISRARDVRSEETLLSEGGKRAREILESITDAFFALDRSWRFTYANRQSYTLLGRQPGDLLGHNIWEQYPGLYGSEFEHVYRDAMDRHQERTVTAFFPDHDRWYEVRTYPSDEGIAVYFRNVTDQKRGEEDRARLAAIVDSSEDAIISKSLDGVIQSWNAGAERLFEYTAGEAVGRSITLIIPAERLDEERSIIARIRQGERVEPFETVRRTKSGRLIDISITVSPVRGGDGNVIAASKVARDITERKRADEALREVDRKKDEFIALLAHELRNPLAPIRNGLQVLRMADDRASRDRVREMMDRQLSHMVRLVDDLLDVSRINQNKMELRRSRVLLADVIASAVETARPQIDDAGHDLTVSMPGSPVYLDADLTRLAQVFSNLLTNSAKYTERGGQIWLSTERRGTDVAVTVRDTGIGIPAESLGHIFDMFSQVDRSVERSTGGLGIGLALVKGLVEMHGGTVTVASEGQGKGSAFTVTLPVLVDRPAFPVASPAAGQAAARPKRHILVVDDNRDGAESLAMMLGLMGNKVGTANDGLAAVEQAEALRPEVILMDVGMPRLNGLEATRRIREQPWGKGITIIAQTGWGQDDDKQRSREAGCDGHLIKPVDLQDLEQLLVELDRK</sequence>
<dbReference type="InterPro" id="IPR003594">
    <property type="entry name" value="HATPase_dom"/>
</dbReference>
<dbReference type="NCBIfam" id="TIGR00229">
    <property type="entry name" value="sensory_box"/>
    <property type="match status" value="2"/>
</dbReference>
<dbReference type="PANTHER" id="PTHR43047">
    <property type="entry name" value="TWO-COMPONENT HISTIDINE PROTEIN KINASE"/>
    <property type="match status" value="1"/>
</dbReference>
<dbReference type="EC" id="2.7.13.3" evidence="2"/>
<evidence type="ECO:0000256" key="8">
    <source>
        <dbReference type="PROSITE-ProRule" id="PRU00169"/>
    </source>
</evidence>
<dbReference type="SUPFAM" id="SSF55785">
    <property type="entry name" value="PYP-like sensor domain (PAS domain)"/>
    <property type="match status" value="2"/>
</dbReference>
<evidence type="ECO:0000259" key="10">
    <source>
        <dbReference type="PROSITE" id="PS50109"/>
    </source>
</evidence>
<dbReference type="InterPro" id="IPR004358">
    <property type="entry name" value="Sig_transdc_His_kin-like_C"/>
</dbReference>
<dbReference type="Pfam" id="PF00989">
    <property type="entry name" value="PAS"/>
    <property type="match status" value="1"/>
</dbReference>
<dbReference type="GO" id="GO:0000155">
    <property type="term" value="F:phosphorelay sensor kinase activity"/>
    <property type="evidence" value="ECO:0007669"/>
    <property type="project" value="InterPro"/>
</dbReference>
<dbReference type="PROSITE" id="PS50113">
    <property type="entry name" value="PAC"/>
    <property type="match status" value="1"/>
</dbReference>
<gene>
    <name evidence="14" type="ORF">FRUB_04201</name>
</gene>
<dbReference type="InterPro" id="IPR000700">
    <property type="entry name" value="PAS-assoc_C"/>
</dbReference>
<keyword evidence="4 14" id="KW-0808">Transferase</keyword>
<dbReference type="FunFam" id="1.10.287.130:FF:000001">
    <property type="entry name" value="Two-component sensor histidine kinase"/>
    <property type="match status" value="1"/>
</dbReference>
<dbReference type="GO" id="GO:0032259">
    <property type="term" value="P:methylation"/>
    <property type="evidence" value="ECO:0007669"/>
    <property type="project" value="UniProtKB-KW"/>
</dbReference>
<evidence type="ECO:0000256" key="5">
    <source>
        <dbReference type="ARBA" id="ARBA00022777"/>
    </source>
</evidence>